<gene>
    <name evidence="3" type="ORF">C7212DRAFT_361978</name>
</gene>
<dbReference type="OrthoDB" id="10446382at2759"/>
<protein>
    <submittedName>
        <fullName evidence="3">Uncharacterized protein</fullName>
    </submittedName>
</protein>
<sequence length="380" mass="41623">MVPQSNYPPSSQPFQTPINITQSTLPRGGTPPPPTAATTLSDGPIELPIWPPSPAHRPIQNAFENNPLPPLNRYSYFDPSVGRIGDVVIENIRLPERGYTEYPPAGPGGFKVRFGRLSKRKRFWVFTGIFLGIAILFAIVMGVLLRDGNRNKIDSSSLTSRRNRSTTQPPAPSALNVTPNSIVTDGTTTTTPTKRITTVTSTIRPTQTPSGYTNFELWTGAFDTVSPLVSSSGTCKTRTSTNALQECAENARFTTTIAEFKTDGYAVGTTLWLFRDYLVPMDRSGRQWYYSGNSIEKKYSHASSPGCEVVETAELWLGSDGAYVLAVNYESTNECTLDGGRAKNPTAQVCECTYEGVFATVSRDGMEWGGEWGGFEKRNV</sequence>
<feature type="region of interest" description="Disordered" evidence="1">
    <location>
        <begin position="1"/>
        <end position="42"/>
    </location>
</feature>
<comment type="caution">
    <text evidence="3">The sequence shown here is derived from an EMBL/GenBank/DDBJ whole genome shotgun (WGS) entry which is preliminary data.</text>
</comment>
<proteinExistence type="predicted"/>
<dbReference type="AlphaFoldDB" id="A0A317T017"/>
<keyword evidence="4" id="KW-1185">Reference proteome</keyword>
<feature type="compositionally biased region" description="Polar residues" evidence="1">
    <location>
        <begin position="1"/>
        <end position="23"/>
    </location>
</feature>
<name>A0A317T017_9PEZI</name>
<evidence type="ECO:0000313" key="3">
    <source>
        <dbReference type="EMBL" id="PWW79510.1"/>
    </source>
</evidence>
<keyword evidence="2" id="KW-0812">Transmembrane</keyword>
<accession>A0A317T017</accession>
<feature type="transmembrane region" description="Helical" evidence="2">
    <location>
        <begin position="123"/>
        <end position="145"/>
    </location>
</feature>
<evidence type="ECO:0000313" key="4">
    <source>
        <dbReference type="Proteomes" id="UP000246991"/>
    </source>
</evidence>
<keyword evidence="2" id="KW-1133">Transmembrane helix</keyword>
<dbReference type="EMBL" id="PYWC01000008">
    <property type="protein sequence ID" value="PWW79510.1"/>
    <property type="molecule type" value="Genomic_DNA"/>
</dbReference>
<organism evidence="3 4">
    <name type="scientific">Tuber magnatum</name>
    <name type="common">white Piedmont truffle</name>
    <dbReference type="NCBI Taxonomy" id="42249"/>
    <lineage>
        <taxon>Eukaryota</taxon>
        <taxon>Fungi</taxon>
        <taxon>Dikarya</taxon>
        <taxon>Ascomycota</taxon>
        <taxon>Pezizomycotina</taxon>
        <taxon>Pezizomycetes</taxon>
        <taxon>Pezizales</taxon>
        <taxon>Tuberaceae</taxon>
        <taxon>Tuber</taxon>
    </lineage>
</organism>
<keyword evidence="2" id="KW-0472">Membrane</keyword>
<reference evidence="3 4" key="1">
    <citation type="submission" date="2018-03" db="EMBL/GenBank/DDBJ databases">
        <title>Genomes of Pezizomycetes fungi and the evolution of truffles.</title>
        <authorList>
            <person name="Murat C."/>
            <person name="Payen T."/>
            <person name="Noel B."/>
            <person name="Kuo A."/>
            <person name="Martin F.M."/>
        </authorList>
    </citation>
    <scope>NUCLEOTIDE SEQUENCE [LARGE SCALE GENOMIC DNA]</scope>
    <source>
        <strain evidence="3">091103-1</strain>
    </source>
</reference>
<dbReference type="Proteomes" id="UP000246991">
    <property type="component" value="Unassembled WGS sequence"/>
</dbReference>
<evidence type="ECO:0000256" key="2">
    <source>
        <dbReference type="SAM" id="Phobius"/>
    </source>
</evidence>
<feature type="region of interest" description="Disordered" evidence="1">
    <location>
        <begin position="153"/>
        <end position="191"/>
    </location>
</feature>
<evidence type="ECO:0000256" key="1">
    <source>
        <dbReference type="SAM" id="MobiDB-lite"/>
    </source>
</evidence>